<dbReference type="Proteomes" id="UP000475862">
    <property type="component" value="Unassembled WGS sequence"/>
</dbReference>
<sequence length="184" mass="21156">MYKVVRIVADGLPLQPDIRFSSSRSQVTAVRYYNNRTEYTAHDKSASSVVCSLHYRRSRDDFRRSFPRKTKGRGITGLAYFKTFDTSAVSTRRCTVVRLQYKRCIIIDLLVGWWLVICSRASRSHHGSGDFTRKGATYRYGGAHDVAATIIVYNAYIYAHRSARSKIKTNVKCYAMLHHTECRL</sequence>
<evidence type="ECO:0000313" key="2">
    <source>
        <dbReference type="Proteomes" id="UP000475862"/>
    </source>
</evidence>
<evidence type="ECO:0000313" key="1">
    <source>
        <dbReference type="EMBL" id="KAE9527397.1"/>
    </source>
</evidence>
<protein>
    <submittedName>
        <fullName evidence="1">Uncharacterized protein</fullName>
    </submittedName>
</protein>
<dbReference type="EMBL" id="VYZN01000053">
    <property type="protein sequence ID" value="KAE9527397.1"/>
    <property type="molecule type" value="Genomic_DNA"/>
</dbReference>
<accession>A0A6G0T7Q9</accession>
<organism evidence="1 2">
    <name type="scientific">Aphis glycines</name>
    <name type="common">Soybean aphid</name>
    <dbReference type="NCBI Taxonomy" id="307491"/>
    <lineage>
        <taxon>Eukaryota</taxon>
        <taxon>Metazoa</taxon>
        <taxon>Ecdysozoa</taxon>
        <taxon>Arthropoda</taxon>
        <taxon>Hexapoda</taxon>
        <taxon>Insecta</taxon>
        <taxon>Pterygota</taxon>
        <taxon>Neoptera</taxon>
        <taxon>Paraneoptera</taxon>
        <taxon>Hemiptera</taxon>
        <taxon>Sternorrhyncha</taxon>
        <taxon>Aphidomorpha</taxon>
        <taxon>Aphidoidea</taxon>
        <taxon>Aphididae</taxon>
        <taxon>Aphidini</taxon>
        <taxon>Aphis</taxon>
        <taxon>Aphis</taxon>
    </lineage>
</organism>
<gene>
    <name evidence="1" type="ORF">AGLY_013095</name>
</gene>
<dbReference type="AlphaFoldDB" id="A0A6G0T7Q9"/>
<reference evidence="1 2" key="1">
    <citation type="submission" date="2019-08" db="EMBL/GenBank/DDBJ databases">
        <title>The genome of the soybean aphid Biotype 1, its phylome, world population structure and adaptation to the North American continent.</title>
        <authorList>
            <person name="Giordano R."/>
            <person name="Donthu R.K."/>
            <person name="Hernandez A.G."/>
            <person name="Wright C.L."/>
            <person name="Zimin A.V."/>
        </authorList>
    </citation>
    <scope>NUCLEOTIDE SEQUENCE [LARGE SCALE GENOMIC DNA]</scope>
    <source>
        <tissue evidence="1">Whole aphids</tissue>
    </source>
</reference>
<proteinExistence type="predicted"/>
<comment type="caution">
    <text evidence="1">The sequence shown here is derived from an EMBL/GenBank/DDBJ whole genome shotgun (WGS) entry which is preliminary data.</text>
</comment>
<keyword evidence="2" id="KW-1185">Reference proteome</keyword>
<name>A0A6G0T7Q9_APHGL</name>